<dbReference type="InParanoid" id="W2S139"/>
<dbReference type="InterPro" id="IPR037119">
    <property type="entry name" value="Haem_oxidase_HugZ-like_sf"/>
</dbReference>
<proteinExistence type="predicted"/>
<dbReference type="AlphaFoldDB" id="W2S139"/>
<reference evidence="2 3" key="1">
    <citation type="submission" date="2013-03" db="EMBL/GenBank/DDBJ databases">
        <title>The Genome Sequence of Phialophora europaea CBS 101466.</title>
        <authorList>
            <consortium name="The Broad Institute Genomics Platform"/>
            <person name="Cuomo C."/>
            <person name="de Hoog S."/>
            <person name="Gorbushina A."/>
            <person name="Walker B."/>
            <person name="Young S.K."/>
            <person name="Zeng Q."/>
            <person name="Gargeya S."/>
            <person name="Fitzgerald M."/>
            <person name="Haas B."/>
            <person name="Abouelleil A."/>
            <person name="Allen A.W."/>
            <person name="Alvarado L."/>
            <person name="Arachchi H.M."/>
            <person name="Berlin A.M."/>
            <person name="Chapman S.B."/>
            <person name="Gainer-Dewar J."/>
            <person name="Goldberg J."/>
            <person name="Griggs A."/>
            <person name="Gujja S."/>
            <person name="Hansen M."/>
            <person name="Howarth C."/>
            <person name="Imamovic A."/>
            <person name="Ireland A."/>
            <person name="Larimer J."/>
            <person name="McCowan C."/>
            <person name="Murphy C."/>
            <person name="Pearson M."/>
            <person name="Poon T.W."/>
            <person name="Priest M."/>
            <person name="Roberts A."/>
            <person name="Saif S."/>
            <person name="Shea T."/>
            <person name="Sisk P."/>
            <person name="Sykes S."/>
            <person name="Wortman J."/>
            <person name="Nusbaum C."/>
            <person name="Birren B."/>
        </authorList>
    </citation>
    <scope>NUCLEOTIDE SEQUENCE [LARGE SCALE GENOMIC DNA]</scope>
    <source>
        <strain evidence="2 3">CBS 101466</strain>
    </source>
</reference>
<dbReference type="InterPro" id="IPR019595">
    <property type="entry name" value="DUF2470"/>
</dbReference>
<dbReference type="VEuPathDB" id="FungiDB:HMPREF1541_03715"/>
<name>W2S139_CYPE1</name>
<dbReference type="RefSeq" id="XP_008716287.1">
    <property type="nucleotide sequence ID" value="XM_008718065.1"/>
</dbReference>
<dbReference type="Gene3D" id="3.20.180.10">
    <property type="entry name" value="PNP-oxidase-like"/>
    <property type="match status" value="1"/>
</dbReference>
<keyword evidence="3" id="KW-1185">Reference proteome</keyword>
<organism evidence="2 3">
    <name type="scientific">Cyphellophora europaea (strain CBS 101466)</name>
    <name type="common">Phialophora europaea</name>
    <dbReference type="NCBI Taxonomy" id="1220924"/>
    <lineage>
        <taxon>Eukaryota</taxon>
        <taxon>Fungi</taxon>
        <taxon>Dikarya</taxon>
        <taxon>Ascomycota</taxon>
        <taxon>Pezizomycotina</taxon>
        <taxon>Eurotiomycetes</taxon>
        <taxon>Chaetothyriomycetidae</taxon>
        <taxon>Chaetothyriales</taxon>
        <taxon>Cyphellophoraceae</taxon>
        <taxon>Cyphellophora</taxon>
    </lineage>
</organism>
<sequence length="246" mass="27619">MATTTSDPMKARIITHMNADHAFSLQLYARHYNRLPLATARTATLEDITTSHLIMTSSFGRLLVPLDPPLSSLGQARDRLVAMHNDCLAALDVADVQVSRYTPPNRLHQWAFLVGASAVLLTFPFRASLHPDSGSWLAWAWGLGGRLPWLAETAWRVAPLVWPLTLGIHVLEVRHMMVSRLRRYGVEPFSALWWAWVLDNFFEGFGAFARFDEVVAEERARKGLAKVEVRGEKGREARERKAAGGH</sequence>
<dbReference type="GeneID" id="19971054"/>
<feature type="domain" description="DUF2470" evidence="1">
    <location>
        <begin position="10"/>
        <end position="83"/>
    </location>
</feature>
<dbReference type="Proteomes" id="UP000030752">
    <property type="component" value="Unassembled WGS sequence"/>
</dbReference>
<evidence type="ECO:0000313" key="2">
    <source>
        <dbReference type="EMBL" id="ETN41778.1"/>
    </source>
</evidence>
<evidence type="ECO:0000259" key="1">
    <source>
        <dbReference type="Pfam" id="PF10615"/>
    </source>
</evidence>
<evidence type="ECO:0000313" key="3">
    <source>
        <dbReference type="Proteomes" id="UP000030752"/>
    </source>
</evidence>
<protein>
    <recommendedName>
        <fullName evidence="1">DUF2470 domain-containing protein</fullName>
    </recommendedName>
</protein>
<accession>W2S139</accession>
<dbReference type="eggNOG" id="ENOG502RZUI">
    <property type="taxonomic scope" value="Eukaryota"/>
</dbReference>
<gene>
    <name evidence="2" type="ORF">HMPREF1541_03715</name>
</gene>
<dbReference type="OrthoDB" id="5553410at2759"/>
<dbReference type="PANTHER" id="PTHR37783">
    <property type="entry name" value="MEMBRANE PROTEIN, PUTATIVE (AFU_ORTHOLOGUE AFUA_1G04315)-RELATED"/>
    <property type="match status" value="1"/>
</dbReference>
<dbReference type="HOGENOM" id="CLU_081019_0_0_1"/>
<dbReference type="Pfam" id="PF10615">
    <property type="entry name" value="DUF2470"/>
    <property type="match status" value="1"/>
</dbReference>
<dbReference type="EMBL" id="KB822719">
    <property type="protein sequence ID" value="ETN41778.1"/>
    <property type="molecule type" value="Genomic_DNA"/>
</dbReference>
<dbReference type="PANTHER" id="PTHR37783:SF1">
    <property type="entry name" value="MEMBRANE PROTEIN, PUTATIVE (AFU_ORTHOLOGUE AFUA_1G04315)-RELATED"/>
    <property type="match status" value="1"/>
</dbReference>